<comment type="caution">
    <text evidence="2">The sequence shown here is derived from an EMBL/GenBank/DDBJ whole genome shotgun (WGS) entry which is preliminary data.</text>
</comment>
<accession>A0A5A7UIE1</accession>
<organism evidence="2 3">
    <name type="scientific">Cucumis melo var. makuwa</name>
    <name type="common">Oriental melon</name>
    <dbReference type="NCBI Taxonomy" id="1194695"/>
    <lineage>
        <taxon>Eukaryota</taxon>
        <taxon>Viridiplantae</taxon>
        <taxon>Streptophyta</taxon>
        <taxon>Embryophyta</taxon>
        <taxon>Tracheophyta</taxon>
        <taxon>Spermatophyta</taxon>
        <taxon>Magnoliopsida</taxon>
        <taxon>eudicotyledons</taxon>
        <taxon>Gunneridae</taxon>
        <taxon>Pentapetalae</taxon>
        <taxon>rosids</taxon>
        <taxon>fabids</taxon>
        <taxon>Cucurbitales</taxon>
        <taxon>Cucurbitaceae</taxon>
        <taxon>Benincaseae</taxon>
        <taxon>Cucumis</taxon>
    </lineage>
</organism>
<feature type="domain" description="Retrovirus-related Pol polyprotein from transposon TNT 1-94-like beta-barrel" evidence="1">
    <location>
        <begin position="138"/>
        <end position="214"/>
    </location>
</feature>
<dbReference type="Pfam" id="PF22936">
    <property type="entry name" value="Pol_BBD"/>
    <property type="match status" value="1"/>
</dbReference>
<name>A0A5A7UIE1_CUCMM</name>
<gene>
    <name evidence="2" type="ORF">E6C27_scaffold43052G001750</name>
</gene>
<dbReference type="OrthoDB" id="1932348at2759"/>
<reference evidence="2 3" key="1">
    <citation type="submission" date="2019-08" db="EMBL/GenBank/DDBJ databases">
        <title>Draft genome sequences of two oriental melons (Cucumis melo L. var makuwa).</title>
        <authorList>
            <person name="Kwon S.-Y."/>
        </authorList>
    </citation>
    <scope>NUCLEOTIDE SEQUENCE [LARGE SCALE GENOMIC DNA]</scope>
    <source>
        <strain evidence="3">cv. SW 3</strain>
        <tissue evidence="2">Leaf</tissue>
    </source>
</reference>
<evidence type="ECO:0000313" key="3">
    <source>
        <dbReference type="Proteomes" id="UP000321393"/>
    </source>
</evidence>
<protein>
    <submittedName>
        <fullName evidence="2">Gag-pol polyprotein</fullName>
    </submittedName>
</protein>
<dbReference type="InterPro" id="IPR054722">
    <property type="entry name" value="PolX-like_BBD"/>
</dbReference>
<evidence type="ECO:0000313" key="2">
    <source>
        <dbReference type="EMBL" id="KAA0055020.1"/>
    </source>
</evidence>
<dbReference type="Proteomes" id="UP000321393">
    <property type="component" value="Unassembled WGS sequence"/>
</dbReference>
<dbReference type="AlphaFoldDB" id="A0A5A7UIE1"/>
<evidence type="ECO:0000259" key="1">
    <source>
        <dbReference type="Pfam" id="PF22936"/>
    </source>
</evidence>
<sequence length="346" mass="38309">MLANGSKKLDDLIGQGKRYNDKRGLGFIGRKSTRNRTTVFVRECDTQNSQTENAKGKYIVDVVNRRKTCYLYGKKKGSTQGSTHSTLLLSTAKSHVSSTCSQSKHISERRRTEWHPKMNSKNCKVALTSVNNLNSSDWYFDSGCSRHMTRNAAFFSELSECNAGSVVFSDGEKGRIISKGTIDHPGLPYLLDVCLVQGLSANLISISQLCDQGYQVSFSKDRCNVVDSQNKVFLSGTRLSNNCYHWDLEVNLCNLSKAEEAGLWHKPLEHISGTSIAKIAKVDTTIGLPTLTFNPHDCCSNCPVGKQVKSSHKSTRLPCTSCILELLHINLMGPMQTESRGEKGML</sequence>
<proteinExistence type="predicted"/>
<dbReference type="EMBL" id="SSTE01008633">
    <property type="protein sequence ID" value="KAA0055020.1"/>
    <property type="molecule type" value="Genomic_DNA"/>
</dbReference>